<proteinExistence type="predicted"/>
<sequence>MLKKSDDPYKSLLAYRSTPLQLGYSPSQLLMGRILRTTVPTTRAQREPHIPDLSLVRSRDKTNKARQKKNFHHGARDCCQVIKCGSPRGSAKERCRRRLHQDRILLRQKMAQFVRTDMI</sequence>
<accession>W4LVK4</accession>
<organism evidence="1 2">
    <name type="scientific">Candidatus Entotheonella gemina</name>
    <dbReference type="NCBI Taxonomy" id="1429439"/>
    <lineage>
        <taxon>Bacteria</taxon>
        <taxon>Pseudomonadati</taxon>
        <taxon>Nitrospinota/Tectimicrobiota group</taxon>
        <taxon>Candidatus Tectimicrobiota</taxon>
        <taxon>Candidatus Entotheonellia</taxon>
        <taxon>Candidatus Entotheonellales</taxon>
        <taxon>Candidatus Entotheonellaceae</taxon>
        <taxon>Candidatus Entotheonella</taxon>
    </lineage>
</organism>
<gene>
    <name evidence="1" type="ORF">ETSY2_36455</name>
</gene>
<evidence type="ECO:0000313" key="1">
    <source>
        <dbReference type="EMBL" id="ETX01928.1"/>
    </source>
</evidence>
<evidence type="ECO:0000313" key="2">
    <source>
        <dbReference type="Proteomes" id="UP000019140"/>
    </source>
</evidence>
<reference evidence="1 2" key="1">
    <citation type="journal article" date="2014" name="Nature">
        <title>An environmental bacterial taxon with a large and distinct metabolic repertoire.</title>
        <authorList>
            <person name="Wilson M.C."/>
            <person name="Mori T."/>
            <person name="Ruckert C."/>
            <person name="Uria A.R."/>
            <person name="Helf M.J."/>
            <person name="Takada K."/>
            <person name="Gernert C."/>
            <person name="Steffens U.A."/>
            <person name="Heycke N."/>
            <person name="Schmitt S."/>
            <person name="Rinke C."/>
            <person name="Helfrich E.J."/>
            <person name="Brachmann A.O."/>
            <person name="Gurgui C."/>
            <person name="Wakimoto T."/>
            <person name="Kracht M."/>
            <person name="Crusemann M."/>
            <person name="Hentschel U."/>
            <person name="Abe I."/>
            <person name="Matsunaga S."/>
            <person name="Kalinowski J."/>
            <person name="Takeyama H."/>
            <person name="Piel J."/>
        </authorList>
    </citation>
    <scope>NUCLEOTIDE SEQUENCE [LARGE SCALE GENOMIC DNA]</scope>
    <source>
        <strain evidence="2">TSY2</strain>
    </source>
</reference>
<name>W4LVK4_9BACT</name>
<dbReference type="Proteomes" id="UP000019140">
    <property type="component" value="Unassembled WGS sequence"/>
</dbReference>
<protein>
    <submittedName>
        <fullName evidence="1">Uncharacterized protein</fullName>
    </submittedName>
</protein>
<dbReference type="HOGENOM" id="CLU_2057081_0_0_7"/>
<dbReference type="AlphaFoldDB" id="W4LVK4"/>
<comment type="caution">
    <text evidence="1">The sequence shown here is derived from an EMBL/GenBank/DDBJ whole genome shotgun (WGS) entry which is preliminary data.</text>
</comment>
<keyword evidence="2" id="KW-1185">Reference proteome</keyword>
<dbReference type="EMBL" id="AZHX01001575">
    <property type="protein sequence ID" value="ETX01928.1"/>
    <property type="molecule type" value="Genomic_DNA"/>
</dbReference>